<feature type="compositionally biased region" description="Basic and acidic residues" evidence="1">
    <location>
        <begin position="190"/>
        <end position="204"/>
    </location>
</feature>
<proteinExistence type="predicted"/>
<dbReference type="AlphaFoldDB" id="A0AAD5RWF8"/>
<name>A0AAD5RWF8_9PEZI</name>
<evidence type="ECO:0000313" key="2">
    <source>
        <dbReference type="EMBL" id="KAJ2905738.1"/>
    </source>
</evidence>
<dbReference type="EMBL" id="JAKWBI020000026">
    <property type="protein sequence ID" value="KAJ2905738.1"/>
    <property type="molecule type" value="Genomic_DNA"/>
</dbReference>
<evidence type="ECO:0000256" key="1">
    <source>
        <dbReference type="SAM" id="MobiDB-lite"/>
    </source>
</evidence>
<protein>
    <submittedName>
        <fullName evidence="2">Uncharacterized protein</fullName>
    </submittedName>
</protein>
<gene>
    <name evidence="2" type="ORF">MKZ38_004605</name>
</gene>
<accession>A0AAD5RWF8</accession>
<sequence>MEGELTVTATEEGRTASSNNINGNGNSTNNADTFGFATEVKIDNVGLRGKFREEARRRIGESSRWKTMIDNYNTAARRGFQKAQRPFYRRGLRKSVYRLFQNEDVEVTRMQAWLGRSTILQRSIRELLWINIMFNDVPSRPRAAPYGSFDDEWASCPASLVTDPSCRYRMFLSISTKVHCRWQRQSPDPDAVRTDPDRRGHTHIPDRVMVTLSRILTTDRIVSEMRETWLSETVATPLRWESFEDLERRRGSLTGKLQNTRSTDASFPNSE</sequence>
<reference evidence="2" key="1">
    <citation type="submission" date="2022-07" db="EMBL/GenBank/DDBJ databases">
        <title>Draft genome sequence of Zalerion maritima ATCC 34329, a (micro)plastics degrading marine fungus.</title>
        <authorList>
            <person name="Paco A."/>
            <person name="Goncalves M.F.M."/>
            <person name="Rocha-Santos T.A.P."/>
            <person name="Alves A."/>
        </authorList>
    </citation>
    <scope>NUCLEOTIDE SEQUENCE</scope>
    <source>
        <strain evidence="2">ATCC 34329</strain>
    </source>
</reference>
<comment type="caution">
    <text evidence="2">The sequence shown here is derived from an EMBL/GenBank/DDBJ whole genome shotgun (WGS) entry which is preliminary data.</text>
</comment>
<feature type="region of interest" description="Disordered" evidence="1">
    <location>
        <begin position="185"/>
        <end position="204"/>
    </location>
</feature>
<evidence type="ECO:0000313" key="3">
    <source>
        <dbReference type="Proteomes" id="UP001201980"/>
    </source>
</evidence>
<organism evidence="2 3">
    <name type="scientific">Zalerion maritima</name>
    <dbReference type="NCBI Taxonomy" id="339359"/>
    <lineage>
        <taxon>Eukaryota</taxon>
        <taxon>Fungi</taxon>
        <taxon>Dikarya</taxon>
        <taxon>Ascomycota</taxon>
        <taxon>Pezizomycotina</taxon>
        <taxon>Sordariomycetes</taxon>
        <taxon>Lulworthiomycetidae</taxon>
        <taxon>Lulworthiales</taxon>
        <taxon>Lulworthiaceae</taxon>
        <taxon>Zalerion</taxon>
    </lineage>
</organism>
<feature type="compositionally biased region" description="Low complexity" evidence="1">
    <location>
        <begin position="15"/>
        <end position="28"/>
    </location>
</feature>
<dbReference type="Proteomes" id="UP001201980">
    <property type="component" value="Unassembled WGS sequence"/>
</dbReference>
<keyword evidence="3" id="KW-1185">Reference proteome</keyword>
<feature type="region of interest" description="Disordered" evidence="1">
    <location>
        <begin position="1"/>
        <end position="28"/>
    </location>
</feature>